<reference evidence="11" key="1">
    <citation type="journal article" date="2023" name="bioRxiv">
        <title>Scaffold-level genome assemblies of two parasitoid biocontrol wasps reveal the parthenogenesis mechanism and an associated novel virus.</title>
        <authorList>
            <person name="Inwood S."/>
            <person name="Skelly J."/>
            <person name="Guhlin J."/>
            <person name="Harrop T."/>
            <person name="Goldson S."/>
            <person name="Dearden P."/>
        </authorList>
    </citation>
    <scope>NUCLEOTIDE SEQUENCE</scope>
    <source>
        <strain evidence="11">Irish</strain>
        <tissue evidence="11">Whole body</tissue>
    </source>
</reference>
<evidence type="ECO:0000259" key="10">
    <source>
        <dbReference type="Pfam" id="PF00151"/>
    </source>
</evidence>
<evidence type="ECO:0000256" key="6">
    <source>
        <dbReference type="ARBA" id="ARBA00022801"/>
    </source>
</evidence>
<organism evidence="11 12">
    <name type="scientific">Microctonus aethiopoides</name>
    <dbReference type="NCBI Taxonomy" id="144406"/>
    <lineage>
        <taxon>Eukaryota</taxon>
        <taxon>Metazoa</taxon>
        <taxon>Ecdysozoa</taxon>
        <taxon>Arthropoda</taxon>
        <taxon>Hexapoda</taxon>
        <taxon>Insecta</taxon>
        <taxon>Pterygota</taxon>
        <taxon>Neoptera</taxon>
        <taxon>Endopterygota</taxon>
        <taxon>Hymenoptera</taxon>
        <taxon>Apocrita</taxon>
        <taxon>Ichneumonoidea</taxon>
        <taxon>Braconidae</taxon>
        <taxon>Euphorinae</taxon>
        <taxon>Microctonus</taxon>
    </lineage>
</organism>
<dbReference type="SUPFAM" id="SSF53474">
    <property type="entry name" value="alpha/beta-Hydrolases"/>
    <property type="match status" value="1"/>
</dbReference>
<comment type="caution">
    <text evidence="11">The sequence shown here is derived from an EMBL/GenBank/DDBJ whole genome shotgun (WGS) entry which is preliminary data.</text>
</comment>
<dbReference type="EC" id="3.1.1.32" evidence="4"/>
<keyword evidence="6" id="KW-0378">Hydrolase</keyword>
<evidence type="ECO:0000256" key="1">
    <source>
        <dbReference type="ARBA" id="ARBA00000111"/>
    </source>
</evidence>
<comment type="similarity">
    <text evidence="3 8">Belongs to the AB hydrolase superfamily. Lipase family.</text>
</comment>
<evidence type="ECO:0000313" key="12">
    <source>
        <dbReference type="Proteomes" id="UP001168990"/>
    </source>
</evidence>
<evidence type="ECO:0000256" key="8">
    <source>
        <dbReference type="RuleBase" id="RU004262"/>
    </source>
</evidence>
<keyword evidence="9" id="KW-0732">Signal</keyword>
<protein>
    <recommendedName>
        <fullName evidence="4">phospholipase A1</fullName>
        <ecNumber evidence="4">3.1.1.32</ecNumber>
    </recommendedName>
</protein>
<evidence type="ECO:0000256" key="5">
    <source>
        <dbReference type="ARBA" id="ARBA00022525"/>
    </source>
</evidence>
<dbReference type="EMBL" id="JAQQBS010000004">
    <property type="protein sequence ID" value="KAK0170329.1"/>
    <property type="molecule type" value="Genomic_DNA"/>
</dbReference>
<keyword evidence="12" id="KW-1185">Reference proteome</keyword>
<dbReference type="GO" id="GO:0016042">
    <property type="term" value="P:lipid catabolic process"/>
    <property type="evidence" value="ECO:0007669"/>
    <property type="project" value="TreeGrafter"/>
</dbReference>
<evidence type="ECO:0000256" key="9">
    <source>
        <dbReference type="SAM" id="SignalP"/>
    </source>
</evidence>
<dbReference type="Proteomes" id="UP001168990">
    <property type="component" value="Unassembled WGS sequence"/>
</dbReference>
<dbReference type="GO" id="GO:0008970">
    <property type="term" value="F:phospholipase A1 activity"/>
    <property type="evidence" value="ECO:0007669"/>
    <property type="project" value="UniProtKB-EC"/>
</dbReference>
<evidence type="ECO:0000256" key="4">
    <source>
        <dbReference type="ARBA" id="ARBA00013179"/>
    </source>
</evidence>
<evidence type="ECO:0000256" key="2">
    <source>
        <dbReference type="ARBA" id="ARBA00004613"/>
    </source>
</evidence>
<comment type="subcellular location">
    <subcellularLocation>
        <location evidence="2">Secreted</location>
    </subcellularLocation>
</comment>
<keyword evidence="5" id="KW-0964">Secreted</keyword>
<dbReference type="CDD" id="cd00707">
    <property type="entry name" value="Pancreat_lipase_like"/>
    <property type="match status" value="1"/>
</dbReference>
<name>A0AA39FJ91_9HYME</name>
<comment type="catalytic activity">
    <reaction evidence="1">
        <text>a 1,2-diacyl-sn-glycero-3-phosphocholine + H2O = a 2-acyl-sn-glycero-3-phosphocholine + a fatty acid + H(+)</text>
        <dbReference type="Rhea" id="RHEA:18689"/>
        <dbReference type="ChEBI" id="CHEBI:15377"/>
        <dbReference type="ChEBI" id="CHEBI:15378"/>
        <dbReference type="ChEBI" id="CHEBI:28868"/>
        <dbReference type="ChEBI" id="CHEBI:57643"/>
        <dbReference type="ChEBI" id="CHEBI:57875"/>
        <dbReference type="EC" id="3.1.1.32"/>
    </reaction>
</comment>
<dbReference type="PANTHER" id="PTHR11610">
    <property type="entry name" value="LIPASE"/>
    <property type="match status" value="1"/>
</dbReference>
<feature type="signal peptide" evidence="9">
    <location>
        <begin position="1"/>
        <end position="21"/>
    </location>
</feature>
<gene>
    <name evidence="11" type="ORF">PV328_010904</name>
</gene>
<dbReference type="PRINTS" id="PR00821">
    <property type="entry name" value="TAGLIPASE"/>
</dbReference>
<dbReference type="GO" id="GO:0017171">
    <property type="term" value="F:serine hydrolase activity"/>
    <property type="evidence" value="ECO:0007669"/>
    <property type="project" value="TreeGrafter"/>
</dbReference>
<dbReference type="Gene3D" id="3.40.50.1820">
    <property type="entry name" value="alpha/beta hydrolase"/>
    <property type="match status" value="1"/>
</dbReference>
<dbReference type="InterPro" id="IPR000734">
    <property type="entry name" value="TAG_lipase"/>
</dbReference>
<dbReference type="InterPro" id="IPR029058">
    <property type="entry name" value="AB_hydrolase_fold"/>
</dbReference>
<dbReference type="InterPro" id="IPR013818">
    <property type="entry name" value="Lipase"/>
</dbReference>
<dbReference type="InterPro" id="IPR033906">
    <property type="entry name" value="Lipase_N"/>
</dbReference>
<dbReference type="PANTHER" id="PTHR11610:SF169">
    <property type="entry name" value="GH15759P-RELATED"/>
    <property type="match status" value="1"/>
</dbReference>
<evidence type="ECO:0000256" key="7">
    <source>
        <dbReference type="ARBA" id="ARBA00023157"/>
    </source>
</evidence>
<accession>A0AA39FJ91</accession>
<keyword evidence="7" id="KW-1015">Disulfide bond</keyword>
<reference evidence="11" key="2">
    <citation type="submission" date="2023-03" db="EMBL/GenBank/DDBJ databases">
        <authorList>
            <person name="Inwood S.N."/>
            <person name="Skelly J.G."/>
            <person name="Guhlin J."/>
            <person name="Harrop T.W.R."/>
            <person name="Goldson S.G."/>
            <person name="Dearden P.K."/>
        </authorList>
    </citation>
    <scope>NUCLEOTIDE SEQUENCE</scope>
    <source>
        <strain evidence="11">Irish</strain>
        <tissue evidence="11">Whole body</tissue>
    </source>
</reference>
<sequence length="404" mass="44900">MFRYILAASVCLMVIPKDVSSAVFYDPYKNGNRDINDDIQFYLYTKKNRDSPYFLLPENNENYANSPFDPSFPTIIFSHGFTGSALSHSAQSIKNAYLDNGEFNVILICWKSLAAKPWYLKAVRSVPVVGKYSAKLIKWLEYKEAISLSALHVIGFSLGSHVGAFIGEELARNRSEKIGRITGLDPAGPAFDKLSISSNGLDKDDAAFVDIIHTNSRTFGMRLAVGHADFYMNYGKSQPGCSFFSLSCSHFRAWEYYSESAFHPCGFPSERCNTWKPQISDCSRSQIYMGVATNRKTEGIYNVNTNSAYPFAKSSINLPNSIEVASPKGMTTLSLIDAAESGVYDLSSYCISGNLSRIDGNNSWINSINEITTEDNNELRQDDNFAHQVGGVPTGDDIHIMMMK</sequence>
<evidence type="ECO:0000256" key="3">
    <source>
        <dbReference type="ARBA" id="ARBA00010701"/>
    </source>
</evidence>
<proteinExistence type="inferred from homology"/>
<feature type="domain" description="Lipase" evidence="10">
    <location>
        <begin position="36"/>
        <end position="276"/>
    </location>
</feature>
<feature type="chain" id="PRO_5041289296" description="phospholipase A1" evidence="9">
    <location>
        <begin position="22"/>
        <end position="404"/>
    </location>
</feature>
<evidence type="ECO:0000313" key="11">
    <source>
        <dbReference type="EMBL" id="KAK0170329.1"/>
    </source>
</evidence>
<dbReference type="GO" id="GO:0005615">
    <property type="term" value="C:extracellular space"/>
    <property type="evidence" value="ECO:0007669"/>
    <property type="project" value="TreeGrafter"/>
</dbReference>
<dbReference type="AlphaFoldDB" id="A0AA39FJ91"/>
<dbReference type="Pfam" id="PF00151">
    <property type="entry name" value="Lipase"/>
    <property type="match status" value="1"/>
</dbReference>